<reference evidence="1 2" key="1">
    <citation type="submission" date="2018-02" db="EMBL/GenBank/DDBJ databases">
        <title>Genome sequence of Desulfovibrio carbinolicus DSM 3852.</title>
        <authorList>
            <person name="Wilbanks E."/>
            <person name="Skennerton C.T."/>
            <person name="Orphan V.J."/>
        </authorList>
    </citation>
    <scope>NUCLEOTIDE SEQUENCE [LARGE SCALE GENOMIC DNA]</scope>
    <source>
        <strain evidence="1 2">DSM 3852</strain>
    </source>
</reference>
<gene>
    <name evidence="1" type="ORF">C3Y92_18705</name>
</gene>
<evidence type="ECO:0000313" key="2">
    <source>
        <dbReference type="Proteomes" id="UP000293296"/>
    </source>
</evidence>
<keyword evidence="2" id="KW-1185">Reference proteome</keyword>
<dbReference type="AlphaFoldDB" id="A0A4P6HPW4"/>
<accession>A0A4P6HPW4</accession>
<name>A0A4P6HPW4_9BACT</name>
<dbReference type="EMBL" id="CP026538">
    <property type="protein sequence ID" value="QAZ69155.1"/>
    <property type="molecule type" value="Genomic_DNA"/>
</dbReference>
<dbReference type="OrthoDB" id="5471528at2"/>
<dbReference type="KEGG" id="dcb:C3Y92_18705"/>
<evidence type="ECO:0000313" key="1">
    <source>
        <dbReference type="EMBL" id="QAZ69155.1"/>
    </source>
</evidence>
<proteinExistence type="predicted"/>
<dbReference type="Proteomes" id="UP000293296">
    <property type="component" value="Chromosome"/>
</dbReference>
<dbReference type="RefSeq" id="WP_129355280.1">
    <property type="nucleotide sequence ID" value="NZ_CP026538.1"/>
</dbReference>
<sequence>MAAGPDYRVYGEITGVAPEAWERLAGQCPLETAEYADGVLTLEHEGRWADVEGFLEALAETFGPEASGHCDAIDNDDWTITRYVVEQGRMTSQVFGINDVLENTVKEGNL</sequence>
<organism evidence="1 2">
    <name type="scientific">Solidesulfovibrio carbinolicus</name>
    <dbReference type="NCBI Taxonomy" id="296842"/>
    <lineage>
        <taxon>Bacteria</taxon>
        <taxon>Pseudomonadati</taxon>
        <taxon>Thermodesulfobacteriota</taxon>
        <taxon>Desulfovibrionia</taxon>
        <taxon>Desulfovibrionales</taxon>
        <taxon>Desulfovibrionaceae</taxon>
        <taxon>Solidesulfovibrio</taxon>
    </lineage>
</organism>
<protein>
    <submittedName>
        <fullName evidence="1">Uncharacterized protein</fullName>
    </submittedName>
</protein>